<dbReference type="GO" id="GO:0006509">
    <property type="term" value="P:membrane protein ectodomain proteolysis"/>
    <property type="evidence" value="ECO:0007669"/>
    <property type="project" value="TreeGrafter"/>
</dbReference>
<sequence>MIILNQRIITLLNTILMVSISFSTSKCEERHFNEYLNSYETAECEVVKYKNKRSTNFMKNGDKNHNRTIEIKLKATSKTFNLLLFEDKVFNNISFASSLTSEDKIGKSSITKFYEGVLKDNPYRTSVMGYLHEDTFCGTVLEGGDTYFVQPVQFLKPTAKFSNKVIIYKTENLNLSLANQTFVSSWHFLYRMSNVTINSTVEREGINFENKTADLFCEIEIVADHTLYQFFEEDSDKLSAYMYLHAKHADKIFRKTDFNMDGKPDGIRISVARIDIYKAANESNYPMTSAETLSDYLTKFVTREQEHEFCLSISMSYRSFRGSAIGEAFRPDATYPNIAGGICEQTLIDQHENVMNFNVAAINLRLEEKPLLPLAITLLAFTHEIGHGFGSDHDDPIYKPCSPEAPVGKYLMHPKAIPANEQRPEFSPCSRIAMSGVLSKKGDCLKPKDPKCGNGIKEGFEECDCGWSEICNTLDPCCNPSNVEFPIIGCTLKGNDSQCSPKEGDCCTEKCTVIKKPETVCYSDASNCITSYCDGVSPDCPVPERNISEYPCHINPLTCKDCNETVCALKGLEECHCIHNILLECLICCKTDDGCVPASSVGILNPARGKYIHKSGTRCNYGIFYCDAAGRCVNPSMTEQPAKHKKSIVLVVFLALLAVIATGIFFVILYISAPAINLENLFLLRNHI</sequence>
<dbReference type="Gene3D" id="3.40.390.10">
    <property type="entry name" value="Collagenase (Catalytic Domain)"/>
    <property type="match status" value="1"/>
</dbReference>
<evidence type="ECO:0000313" key="6">
    <source>
        <dbReference type="EMBL" id="KAF8764556.1"/>
    </source>
</evidence>
<organism evidence="6 7">
    <name type="scientific">Argiope bruennichi</name>
    <name type="common">Wasp spider</name>
    <name type="synonym">Aranea bruennichi</name>
    <dbReference type="NCBI Taxonomy" id="94029"/>
    <lineage>
        <taxon>Eukaryota</taxon>
        <taxon>Metazoa</taxon>
        <taxon>Ecdysozoa</taxon>
        <taxon>Arthropoda</taxon>
        <taxon>Chelicerata</taxon>
        <taxon>Arachnida</taxon>
        <taxon>Araneae</taxon>
        <taxon>Araneomorphae</taxon>
        <taxon>Entelegynae</taxon>
        <taxon>Araneoidea</taxon>
        <taxon>Araneidae</taxon>
        <taxon>Argiope</taxon>
    </lineage>
</organism>
<feature type="binding site" evidence="1">
    <location>
        <position position="387"/>
    </location>
    <ligand>
        <name>Zn(2+)</name>
        <dbReference type="ChEBI" id="CHEBI:29105"/>
        <note>catalytic</note>
    </ligand>
</feature>
<dbReference type="GO" id="GO:0007219">
    <property type="term" value="P:Notch signaling pathway"/>
    <property type="evidence" value="ECO:0007669"/>
    <property type="project" value="TreeGrafter"/>
</dbReference>
<keyword evidence="2" id="KW-1133">Transmembrane helix</keyword>
<dbReference type="GO" id="GO:0046872">
    <property type="term" value="F:metal ion binding"/>
    <property type="evidence" value="ECO:0007669"/>
    <property type="project" value="UniProtKB-KW"/>
</dbReference>
<protein>
    <submittedName>
        <fullName evidence="6">Disintegrin and metalloproteinase like protein</fullName>
    </submittedName>
</protein>
<comment type="caution">
    <text evidence="6">The sequence shown here is derived from an EMBL/GenBank/DDBJ whole genome shotgun (WGS) entry which is preliminary data.</text>
</comment>
<dbReference type="InterPro" id="IPR001590">
    <property type="entry name" value="Peptidase_M12B"/>
</dbReference>
<feature type="active site" evidence="1">
    <location>
        <position position="384"/>
    </location>
</feature>
<dbReference type="Pfam" id="PF00200">
    <property type="entry name" value="Disintegrin"/>
    <property type="match status" value="1"/>
</dbReference>
<dbReference type="InterPro" id="IPR001762">
    <property type="entry name" value="Disintegrin_dom"/>
</dbReference>
<gene>
    <name evidence="6" type="ORF">HNY73_022619</name>
</gene>
<dbReference type="PROSITE" id="PS50215">
    <property type="entry name" value="ADAM_MEPRO"/>
    <property type="match status" value="1"/>
</dbReference>
<dbReference type="PROSITE" id="PS50214">
    <property type="entry name" value="DISINTEGRIN_2"/>
    <property type="match status" value="1"/>
</dbReference>
<keyword evidence="1" id="KW-0479">Metal-binding</keyword>
<feature type="domain" description="Disintegrin" evidence="4">
    <location>
        <begin position="449"/>
        <end position="541"/>
    </location>
</feature>
<evidence type="ECO:0000259" key="4">
    <source>
        <dbReference type="PROSITE" id="PS50214"/>
    </source>
</evidence>
<evidence type="ECO:0000256" key="2">
    <source>
        <dbReference type="SAM" id="Phobius"/>
    </source>
</evidence>
<dbReference type="SUPFAM" id="SSF55486">
    <property type="entry name" value="Metalloproteases ('zincins'), catalytic domain"/>
    <property type="match status" value="1"/>
</dbReference>
<dbReference type="SUPFAM" id="SSF57552">
    <property type="entry name" value="Blood coagulation inhibitor (disintegrin)"/>
    <property type="match status" value="1"/>
</dbReference>
<keyword evidence="1" id="KW-0862">Zinc</keyword>
<evidence type="ECO:0000313" key="7">
    <source>
        <dbReference type="Proteomes" id="UP000807504"/>
    </source>
</evidence>
<feature type="transmembrane region" description="Helical" evidence="2">
    <location>
        <begin position="648"/>
        <end position="671"/>
    </location>
</feature>
<dbReference type="AlphaFoldDB" id="A0A8T0E2I0"/>
<keyword evidence="3" id="KW-0732">Signal</keyword>
<dbReference type="PANTHER" id="PTHR45702">
    <property type="entry name" value="ADAM10/ADAM17 METALLOPEPTIDASE FAMILY MEMBER"/>
    <property type="match status" value="1"/>
</dbReference>
<feature type="signal peptide" evidence="3">
    <location>
        <begin position="1"/>
        <end position="25"/>
    </location>
</feature>
<keyword evidence="2" id="KW-0812">Transmembrane</keyword>
<evidence type="ECO:0000256" key="3">
    <source>
        <dbReference type="SAM" id="SignalP"/>
    </source>
</evidence>
<dbReference type="GO" id="GO:0005886">
    <property type="term" value="C:plasma membrane"/>
    <property type="evidence" value="ECO:0007669"/>
    <property type="project" value="TreeGrafter"/>
</dbReference>
<dbReference type="Pfam" id="PF13688">
    <property type="entry name" value="Reprolysin_5"/>
    <property type="match status" value="1"/>
</dbReference>
<keyword evidence="7" id="KW-1185">Reference proteome</keyword>
<dbReference type="EMBL" id="JABXBU010002231">
    <property type="protein sequence ID" value="KAF8764556.1"/>
    <property type="molecule type" value="Genomic_DNA"/>
</dbReference>
<proteinExistence type="predicted"/>
<comment type="caution">
    <text evidence="1">Lacks conserved residue(s) required for the propagation of feature annotation.</text>
</comment>
<feature type="binding site" evidence="1">
    <location>
        <position position="383"/>
    </location>
    <ligand>
        <name>Zn(2+)</name>
        <dbReference type="ChEBI" id="CHEBI:29105"/>
        <note>catalytic</note>
    </ligand>
</feature>
<dbReference type="InterPro" id="IPR036436">
    <property type="entry name" value="Disintegrin_dom_sf"/>
</dbReference>
<dbReference type="GO" id="GO:0004222">
    <property type="term" value="F:metalloendopeptidase activity"/>
    <property type="evidence" value="ECO:0007669"/>
    <property type="project" value="InterPro"/>
</dbReference>
<evidence type="ECO:0000259" key="5">
    <source>
        <dbReference type="PROSITE" id="PS50215"/>
    </source>
</evidence>
<feature type="domain" description="Peptidase M12B" evidence="5">
    <location>
        <begin position="215"/>
        <end position="450"/>
    </location>
</feature>
<feature type="chain" id="PRO_5035817183" evidence="3">
    <location>
        <begin position="26"/>
        <end position="688"/>
    </location>
</feature>
<feature type="binding site" evidence="1">
    <location>
        <position position="393"/>
    </location>
    <ligand>
        <name>Zn(2+)</name>
        <dbReference type="ChEBI" id="CHEBI:29105"/>
        <note>catalytic</note>
    </ligand>
</feature>
<dbReference type="SMART" id="SM00050">
    <property type="entry name" value="DISIN"/>
    <property type="match status" value="1"/>
</dbReference>
<name>A0A8T0E2I0_ARGBR</name>
<dbReference type="Gene3D" id="4.10.70.10">
    <property type="entry name" value="Disintegrin domain"/>
    <property type="match status" value="1"/>
</dbReference>
<reference evidence="6" key="2">
    <citation type="submission" date="2020-06" db="EMBL/GenBank/DDBJ databases">
        <authorList>
            <person name="Sheffer M."/>
        </authorList>
    </citation>
    <scope>NUCLEOTIDE SEQUENCE</scope>
</reference>
<evidence type="ECO:0000256" key="1">
    <source>
        <dbReference type="PROSITE-ProRule" id="PRU00276"/>
    </source>
</evidence>
<reference evidence="6" key="1">
    <citation type="journal article" date="2020" name="bioRxiv">
        <title>Chromosome-level reference genome of the European wasp spider Argiope bruennichi: a resource for studies on range expansion and evolutionary adaptation.</title>
        <authorList>
            <person name="Sheffer M.M."/>
            <person name="Hoppe A."/>
            <person name="Krehenwinkel H."/>
            <person name="Uhl G."/>
            <person name="Kuss A.W."/>
            <person name="Jensen L."/>
            <person name="Jensen C."/>
            <person name="Gillespie R.G."/>
            <person name="Hoff K.J."/>
            <person name="Prost S."/>
        </authorList>
    </citation>
    <scope>NUCLEOTIDE SEQUENCE</scope>
</reference>
<dbReference type="InterPro" id="IPR051489">
    <property type="entry name" value="ADAM_Metalloproteinase"/>
</dbReference>
<dbReference type="Proteomes" id="UP000807504">
    <property type="component" value="Unassembled WGS sequence"/>
</dbReference>
<dbReference type="PANTHER" id="PTHR45702:SF2">
    <property type="entry name" value="KUZBANIAN, ISOFORM A"/>
    <property type="match status" value="1"/>
</dbReference>
<dbReference type="InterPro" id="IPR024079">
    <property type="entry name" value="MetalloPept_cat_dom_sf"/>
</dbReference>
<keyword evidence="2" id="KW-0472">Membrane</keyword>
<accession>A0A8T0E2I0</accession>